<dbReference type="Gene3D" id="3.90.180.10">
    <property type="entry name" value="Medium-chain alcohol dehydrogenases, catalytic domain"/>
    <property type="match status" value="1"/>
</dbReference>
<dbReference type="OrthoDB" id="48317at2759"/>
<feature type="domain" description="Enoyl reductase (ER)" evidence="5">
    <location>
        <begin position="19"/>
        <end position="330"/>
    </location>
</feature>
<dbReference type="PANTHER" id="PTHR48106">
    <property type="entry name" value="QUINONE OXIDOREDUCTASE PIG3-RELATED"/>
    <property type="match status" value="1"/>
</dbReference>
<dbReference type="GO" id="GO:0008270">
    <property type="term" value="F:zinc ion binding"/>
    <property type="evidence" value="ECO:0007669"/>
    <property type="project" value="InterPro"/>
</dbReference>
<organism evidence="6 7">
    <name type="scientific">Phialocephala subalpina</name>
    <dbReference type="NCBI Taxonomy" id="576137"/>
    <lineage>
        <taxon>Eukaryota</taxon>
        <taxon>Fungi</taxon>
        <taxon>Dikarya</taxon>
        <taxon>Ascomycota</taxon>
        <taxon>Pezizomycotina</taxon>
        <taxon>Leotiomycetes</taxon>
        <taxon>Helotiales</taxon>
        <taxon>Mollisiaceae</taxon>
        <taxon>Phialocephala</taxon>
        <taxon>Phialocephala fortinii species complex</taxon>
    </lineage>
</organism>
<keyword evidence="2" id="KW-0560">Oxidoreductase</keyword>
<evidence type="ECO:0000313" key="7">
    <source>
        <dbReference type="Proteomes" id="UP000184330"/>
    </source>
</evidence>
<dbReference type="EMBL" id="FJOG01000011">
    <property type="protein sequence ID" value="CZR58179.1"/>
    <property type="molecule type" value="Genomic_DNA"/>
</dbReference>
<dbReference type="GO" id="GO:0035925">
    <property type="term" value="F:mRNA 3'-UTR AU-rich region binding"/>
    <property type="evidence" value="ECO:0007669"/>
    <property type="project" value="TreeGrafter"/>
</dbReference>
<evidence type="ECO:0000256" key="2">
    <source>
        <dbReference type="ARBA" id="ARBA00023002"/>
    </source>
</evidence>
<dbReference type="InterPro" id="IPR011032">
    <property type="entry name" value="GroES-like_sf"/>
</dbReference>
<gene>
    <name evidence="6" type="ORF">PAC_08070</name>
</gene>
<dbReference type="Proteomes" id="UP000184330">
    <property type="component" value="Unassembled WGS sequence"/>
</dbReference>
<proteinExistence type="predicted"/>
<keyword evidence="1" id="KW-0521">NADP</keyword>
<dbReference type="GO" id="GO:0005829">
    <property type="term" value="C:cytosol"/>
    <property type="evidence" value="ECO:0007669"/>
    <property type="project" value="TreeGrafter"/>
</dbReference>
<evidence type="ECO:0000256" key="4">
    <source>
        <dbReference type="ARBA" id="ARBA00070796"/>
    </source>
</evidence>
<dbReference type="GO" id="GO:0003960">
    <property type="term" value="F:quinone reductase (NADPH) activity"/>
    <property type="evidence" value="ECO:0007669"/>
    <property type="project" value="InterPro"/>
</dbReference>
<protein>
    <recommendedName>
        <fullName evidence="4">Probable quinone oxidoreductase</fullName>
    </recommendedName>
    <alternativeName>
        <fullName evidence="3">NADPH:quinone reductase</fullName>
    </alternativeName>
</protein>
<evidence type="ECO:0000256" key="3">
    <source>
        <dbReference type="ARBA" id="ARBA00043088"/>
    </source>
</evidence>
<evidence type="ECO:0000256" key="1">
    <source>
        <dbReference type="ARBA" id="ARBA00022857"/>
    </source>
</evidence>
<dbReference type="FunFam" id="3.40.50.720:FF:000053">
    <property type="entry name" value="Quinone oxidoreductase 1"/>
    <property type="match status" value="1"/>
</dbReference>
<dbReference type="Pfam" id="PF00107">
    <property type="entry name" value="ADH_zinc_N"/>
    <property type="match status" value="1"/>
</dbReference>
<dbReference type="PROSITE" id="PS01162">
    <property type="entry name" value="QOR_ZETA_CRYSTAL"/>
    <property type="match status" value="1"/>
</dbReference>
<dbReference type="AlphaFoldDB" id="A0A1L7WZH5"/>
<dbReference type="Gene3D" id="3.40.50.720">
    <property type="entry name" value="NAD(P)-binding Rossmann-like Domain"/>
    <property type="match status" value="1"/>
</dbReference>
<dbReference type="SUPFAM" id="SSF50129">
    <property type="entry name" value="GroES-like"/>
    <property type="match status" value="1"/>
</dbReference>
<keyword evidence="7" id="KW-1185">Reference proteome</keyword>
<accession>A0A1L7WZH5</accession>
<dbReference type="STRING" id="576137.A0A1L7WZH5"/>
<dbReference type="InterPro" id="IPR036291">
    <property type="entry name" value="NAD(P)-bd_dom_sf"/>
</dbReference>
<dbReference type="Pfam" id="PF08240">
    <property type="entry name" value="ADH_N"/>
    <property type="match status" value="1"/>
</dbReference>
<dbReference type="SMART" id="SM00829">
    <property type="entry name" value="PKS_ER"/>
    <property type="match status" value="1"/>
</dbReference>
<dbReference type="InterPro" id="IPR047618">
    <property type="entry name" value="QOR-like"/>
</dbReference>
<reference evidence="6 7" key="1">
    <citation type="submission" date="2016-03" db="EMBL/GenBank/DDBJ databases">
        <authorList>
            <person name="Ploux O."/>
        </authorList>
    </citation>
    <scope>NUCLEOTIDE SEQUENCE [LARGE SCALE GENOMIC DNA]</scope>
    <source>
        <strain evidence="6 7">UAMH 11012</strain>
    </source>
</reference>
<dbReference type="InterPro" id="IPR013154">
    <property type="entry name" value="ADH-like_N"/>
</dbReference>
<evidence type="ECO:0000313" key="6">
    <source>
        <dbReference type="EMBL" id="CZR58179.1"/>
    </source>
</evidence>
<evidence type="ECO:0000259" key="5">
    <source>
        <dbReference type="SMART" id="SM00829"/>
    </source>
</evidence>
<dbReference type="GO" id="GO:0070402">
    <property type="term" value="F:NADPH binding"/>
    <property type="evidence" value="ECO:0007669"/>
    <property type="project" value="TreeGrafter"/>
</dbReference>
<dbReference type="InterPro" id="IPR013149">
    <property type="entry name" value="ADH-like_C"/>
</dbReference>
<dbReference type="InterPro" id="IPR020843">
    <property type="entry name" value="ER"/>
</dbReference>
<dbReference type="PANTHER" id="PTHR48106:SF13">
    <property type="entry name" value="QUINONE OXIDOREDUCTASE-RELATED"/>
    <property type="match status" value="1"/>
</dbReference>
<dbReference type="SUPFAM" id="SSF51735">
    <property type="entry name" value="NAD(P)-binding Rossmann-fold domains"/>
    <property type="match status" value="1"/>
</dbReference>
<dbReference type="CDD" id="cd05286">
    <property type="entry name" value="QOR2"/>
    <property type="match status" value="1"/>
</dbReference>
<sequence length="332" mass="35211">MASSSISSVMKGVIIEKTGGIDVLQYKTDLPVPIPKDGEVLIKNDFIGINFIDVNFRSGRYPLPMPHTLGVEAEGTIVSIPSSGETYGLKPGDRVAWIGSGAYAEFSAVSASKVYPLPSSLKPGIAAASLSQGLTALIFINKCYHVQKGDWILVQGASGGVGLWLCQLLRAVGARVIGTASLDEKLKLPAQNGAEFTLNYTSGGVVETVQELTEGKGVAAVFDSVGAATFDAGLKSLARDGTMVSIGNTSGAVPPFSITELSAKNLRVMKPSVFGYLSTREEFVGWAEKLFDFVVKEGIDGMVWKTYPLEDVAKAHEDMEGRKTSGKLLLKV</sequence>
<name>A0A1L7WZH5_9HELO</name>
<dbReference type="InterPro" id="IPR002364">
    <property type="entry name" value="Quin_OxRdtase/zeta-crystal_CS"/>
</dbReference>